<reference evidence="2 3" key="1">
    <citation type="journal article" date="2020" name="Nat. Food">
        <title>A phased Vanilla planifolia genome enables genetic improvement of flavour and production.</title>
        <authorList>
            <person name="Hasing T."/>
            <person name="Tang H."/>
            <person name="Brym M."/>
            <person name="Khazi F."/>
            <person name="Huang T."/>
            <person name="Chambers A.H."/>
        </authorList>
    </citation>
    <scope>NUCLEOTIDE SEQUENCE [LARGE SCALE GENOMIC DNA]</scope>
    <source>
        <tissue evidence="2">Leaf</tissue>
    </source>
</reference>
<gene>
    <name evidence="2" type="ORF">HPP92_025469</name>
</gene>
<evidence type="ECO:0000313" key="3">
    <source>
        <dbReference type="Proteomes" id="UP000639772"/>
    </source>
</evidence>
<dbReference type="Proteomes" id="UP000639772">
    <property type="component" value="Unassembled WGS sequence"/>
</dbReference>
<dbReference type="AlphaFoldDB" id="A0A835UAM7"/>
<name>A0A835UAM7_VANPL</name>
<evidence type="ECO:0000256" key="1">
    <source>
        <dbReference type="SAM" id="MobiDB-lite"/>
    </source>
</evidence>
<sequence>MFDEIEKVFLISILFMYYSDFIPNLKRIRCDRYMIVKITSFFLTTRSKWQEMSDLLDRSGRRKPGNHGKLSQFNPIEEKLAFLYSTTIQQAIHEPSRTEPIRRKTRTRWNRSLPAGDQLASS</sequence>
<evidence type="ECO:0000313" key="2">
    <source>
        <dbReference type="EMBL" id="KAG0454165.1"/>
    </source>
</evidence>
<feature type="region of interest" description="Disordered" evidence="1">
    <location>
        <begin position="93"/>
        <end position="122"/>
    </location>
</feature>
<proteinExistence type="predicted"/>
<protein>
    <submittedName>
        <fullName evidence="2">Uncharacterized protein</fullName>
    </submittedName>
</protein>
<accession>A0A835UAM7</accession>
<organism evidence="2 3">
    <name type="scientific">Vanilla planifolia</name>
    <name type="common">Vanilla</name>
    <dbReference type="NCBI Taxonomy" id="51239"/>
    <lineage>
        <taxon>Eukaryota</taxon>
        <taxon>Viridiplantae</taxon>
        <taxon>Streptophyta</taxon>
        <taxon>Embryophyta</taxon>
        <taxon>Tracheophyta</taxon>
        <taxon>Spermatophyta</taxon>
        <taxon>Magnoliopsida</taxon>
        <taxon>Liliopsida</taxon>
        <taxon>Asparagales</taxon>
        <taxon>Orchidaceae</taxon>
        <taxon>Vanilloideae</taxon>
        <taxon>Vanilleae</taxon>
        <taxon>Vanilla</taxon>
    </lineage>
</organism>
<dbReference type="EMBL" id="JADCNM010000014">
    <property type="protein sequence ID" value="KAG0454165.1"/>
    <property type="molecule type" value="Genomic_DNA"/>
</dbReference>
<comment type="caution">
    <text evidence="2">The sequence shown here is derived from an EMBL/GenBank/DDBJ whole genome shotgun (WGS) entry which is preliminary data.</text>
</comment>